<dbReference type="Proteomes" id="UP000735302">
    <property type="component" value="Unassembled WGS sequence"/>
</dbReference>
<dbReference type="InterPro" id="IPR001584">
    <property type="entry name" value="Integrase_cat-core"/>
</dbReference>
<dbReference type="SUPFAM" id="SSF56672">
    <property type="entry name" value="DNA/RNA polymerases"/>
    <property type="match status" value="1"/>
</dbReference>
<dbReference type="Gene3D" id="3.10.10.10">
    <property type="entry name" value="HIV Type 1 Reverse Transcriptase, subunit A, domain 1"/>
    <property type="match status" value="1"/>
</dbReference>
<dbReference type="InterPro" id="IPR050951">
    <property type="entry name" value="Retrovirus_Pol_polyprotein"/>
</dbReference>
<dbReference type="InterPro" id="IPR012337">
    <property type="entry name" value="RNaseH-like_sf"/>
</dbReference>
<sequence length="641" mass="72341">MIDLVGPLPLSSDRYEYLLTLVDVSTRWTEAVPLRRITAKDVAEALFSIFVRFGFPKKIQSDRGQQFMFKLLAEFNSLCNIKHFFSTPYHSQTNGIVESFHTTLNSVISKLSHESPAEWNCFVPAELFAYRNQVHSSAGFSPFFLLFGRAPTGLMQLLSDIFLNKDLSDETSFQYHYVMDLHNRTRNGWRLAQDLVRDSVDESRLRHESKSKLKHFVPGDEVLVLLPTSDNKLVLSFKGHYRVIEKRTSVLYLVDLGFRKFTFHVNLLRKYKRSTYASPSLSGNLDNVDNACSNQAVAGAVSLCEPSVFPFGSISSVETSLSVDTVVDKELHPHRNSDFPFFETICFAEPTVYVSAISEEDGDEIGSLVMTPLLALESGTVVIDPSLSSSQVQDVKDLLMEFQDILTFVPGCTNTLCHEIRLTTDAVVRVKPYPLPFAAREFVTQEVNDLLSLGVIQPSDSPYCFPIVVVKKKDVSMRLCIYFRKLNAATVFDAENIPRQEDLFNQLSHASIFSSCDLCKAYWQVPLHPDSRKYTAFQTPLELMQWVRMPFGLVTAPATFCRLMRLVIGQTPDLLSYFDNTLVFATSWQQHIVALRSLLVLLRRHGLHVNPSKVSIGSSSVEFLGHIVTSDNLVPVQKKNG</sequence>
<evidence type="ECO:0008006" key="5">
    <source>
        <dbReference type="Google" id="ProtNLM"/>
    </source>
</evidence>
<dbReference type="FunFam" id="3.30.420.10:FF:000032">
    <property type="entry name" value="Retrovirus-related Pol polyprotein from transposon 297-like Protein"/>
    <property type="match status" value="1"/>
</dbReference>
<dbReference type="InterPro" id="IPR043128">
    <property type="entry name" value="Rev_trsase/Diguanyl_cyclase"/>
</dbReference>
<comment type="caution">
    <text evidence="3">The sequence shown here is derived from an EMBL/GenBank/DDBJ whole genome shotgun (WGS) entry which is preliminary data.</text>
</comment>
<dbReference type="PROSITE" id="PS50994">
    <property type="entry name" value="INTEGRASE"/>
    <property type="match status" value="1"/>
</dbReference>
<dbReference type="CDD" id="cd01647">
    <property type="entry name" value="RT_LTR"/>
    <property type="match status" value="1"/>
</dbReference>
<evidence type="ECO:0000313" key="4">
    <source>
        <dbReference type="Proteomes" id="UP000735302"/>
    </source>
</evidence>
<keyword evidence="4" id="KW-1185">Reference proteome</keyword>
<dbReference type="EMBL" id="BLXT01007896">
    <property type="protein sequence ID" value="GFO43713.1"/>
    <property type="molecule type" value="Genomic_DNA"/>
</dbReference>
<dbReference type="Gene3D" id="3.30.420.10">
    <property type="entry name" value="Ribonuclease H-like superfamily/Ribonuclease H"/>
    <property type="match status" value="1"/>
</dbReference>
<dbReference type="Pfam" id="PF00078">
    <property type="entry name" value="RVT_1"/>
    <property type="match status" value="1"/>
</dbReference>
<reference evidence="3 4" key="1">
    <citation type="journal article" date="2021" name="Elife">
        <title>Chloroplast acquisition without the gene transfer in kleptoplastic sea slugs, Plakobranchus ocellatus.</title>
        <authorList>
            <person name="Maeda T."/>
            <person name="Takahashi S."/>
            <person name="Yoshida T."/>
            <person name="Shimamura S."/>
            <person name="Takaki Y."/>
            <person name="Nagai Y."/>
            <person name="Toyoda A."/>
            <person name="Suzuki Y."/>
            <person name="Arimoto A."/>
            <person name="Ishii H."/>
            <person name="Satoh N."/>
            <person name="Nishiyama T."/>
            <person name="Hasebe M."/>
            <person name="Maruyama T."/>
            <person name="Minagawa J."/>
            <person name="Obokata J."/>
            <person name="Shigenobu S."/>
        </authorList>
    </citation>
    <scope>NUCLEOTIDE SEQUENCE [LARGE SCALE GENOMIC DNA]</scope>
</reference>
<feature type="domain" description="Integrase catalytic" evidence="2">
    <location>
        <begin position="1"/>
        <end position="150"/>
    </location>
</feature>
<dbReference type="AlphaFoldDB" id="A0AAV4DHE3"/>
<dbReference type="PANTHER" id="PTHR37984:SF5">
    <property type="entry name" value="PROTEIN NYNRIN-LIKE"/>
    <property type="match status" value="1"/>
</dbReference>
<dbReference type="GO" id="GO:0015074">
    <property type="term" value="P:DNA integration"/>
    <property type="evidence" value="ECO:0007669"/>
    <property type="project" value="InterPro"/>
</dbReference>
<dbReference type="InterPro" id="IPR000477">
    <property type="entry name" value="RT_dom"/>
</dbReference>
<dbReference type="InterPro" id="IPR036397">
    <property type="entry name" value="RNaseH_sf"/>
</dbReference>
<feature type="domain" description="Reverse transcriptase" evidence="1">
    <location>
        <begin position="451"/>
        <end position="628"/>
    </location>
</feature>
<protein>
    <recommendedName>
        <fullName evidence="5">Integrase catalytic domain-containing protein</fullName>
    </recommendedName>
</protein>
<gene>
    <name evidence="3" type="ORF">PoB_007021800</name>
</gene>
<proteinExistence type="predicted"/>
<dbReference type="GO" id="GO:0003676">
    <property type="term" value="F:nucleic acid binding"/>
    <property type="evidence" value="ECO:0007669"/>
    <property type="project" value="InterPro"/>
</dbReference>
<dbReference type="SUPFAM" id="SSF53098">
    <property type="entry name" value="Ribonuclease H-like"/>
    <property type="match status" value="1"/>
</dbReference>
<dbReference type="PANTHER" id="PTHR37984">
    <property type="entry name" value="PROTEIN CBG26694"/>
    <property type="match status" value="1"/>
</dbReference>
<dbReference type="Gene3D" id="3.30.70.270">
    <property type="match status" value="1"/>
</dbReference>
<evidence type="ECO:0000259" key="2">
    <source>
        <dbReference type="PROSITE" id="PS50994"/>
    </source>
</evidence>
<dbReference type="Pfam" id="PF00665">
    <property type="entry name" value="rve"/>
    <property type="match status" value="1"/>
</dbReference>
<accession>A0AAV4DHE3</accession>
<organism evidence="3 4">
    <name type="scientific">Plakobranchus ocellatus</name>
    <dbReference type="NCBI Taxonomy" id="259542"/>
    <lineage>
        <taxon>Eukaryota</taxon>
        <taxon>Metazoa</taxon>
        <taxon>Spiralia</taxon>
        <taxon>Lophotrochozoa</taxon>
        <taxon>Mollusca</taxon>
        <taxon>Gastropoda</taxon>
        <taxon>Heterobranchia</taxon>
        <taxon>Euthyneura</taxon>
        <taxon>Panpulmonata</taxon>
        <taxon>Sacoglossa</taxon>
        <taxon>Placobranchoidea</taxon>
        <taxon>Plakobranchidae</taxon>
        <taxon>Plakobranchus</taxon>
    </lineage>
</organism>
<dbReference type="InterPro" id="IPR043502">
    <property type="entry name" value="DNA/RNA_pol_sf"/>
</dbReference>
<name>A0AAV4DHE3_9GAST</name>
<dbReference type="PROSITE" id="PS50878">
    <property type="entry name" value="RT_POL"/>
    <property type="match status" value="1"/>
</dbReference>
<evidence type="ECO:0000313" key="3">
    <source>
        <dbReference type="EMBL" id="GFO43713.1"/>
    </source>
</evidence>
<evidence type="ECO:0000259" key="1">
    <source>
        <dbReference type="PROSITE" id="PS50878"/>
    </source>
</evidence>